<dbReference type="InterPro" id="IPR001254">
    <property type="entry name" value="Trypsin_dom"/>
</dbReference>
<organism evidence="6 7">
    <name type="scientific">Ceutorhynchus assimilis</name>
    <name type="common">cabbage seed weevil</name>
    <dbReference type="NCBI Taxonomy" id="467358"/>
    <lineage>
        <taxon>Eukaryota</taxon>
        <taxon>Metazoa</taxon>
        <taxon>Ecdysozoa</taxon>
        <taxon>Arthropoda</taxon>
        <taxon>Hexapoda</taxon>
        <taxon>Insecta</taxon>
        <taxon>Pterygota</taxon>
        <taxon>Neoptera</taxon>
        <taxon>Endopterygota</taxon>
        <taxon>Coleoptera</taxon>
        <taxon>Polyphaga</taxon>
        <taxon>Cucujiformia</taxon>
        <taxon>Curculionidae</taxon>
        <taxon>Ceutorhynchinae</taxon>
        <taxon>Ceutorhynchus</taxon>
    </lineage>
</organism>
<dbReference type="SUPFAM" id="SSF50494">
    <property type="entry name" value="Trypsin-like serine proteases"/>
    <property type="match status" value="1"/>
</dbReference>
<dbReference type="InterPro" id="IPR043504">
    <property type="entry name" value="Peptidase_S1_PA_chymotrypsin"/>
</dbReference>
<dbReference type="GO" id="GO:0006508">
    <property type="term" value="P:proteolysis"/>
    <property type="evidence" value="ECO:0007669"/>
    <property type="project" value="UniProtKB-KW"/>
</dbReference>
<protein>
    <recommendedName>
        <fullName evidence="5">Peptidase S1 domain-containing protein</fullName>
    </recommendedName>
</protein>
<feature type="domain" description="Peptidase S1" evidence="5">
    <location>
        <begin position="288"/>
        <end position="580"/>
    </location>
</feature>
<dbReference type="Proteomes" id="UP001152799">
    <property type="component" value="Chromosome 6"/>
</dbReference>
<keyword evidence="7" id="KW-1185">Reference proteome</keyword>
<evidence type="ECO:0000259" key="5">
    <source>
        <dbReference type="PROSITE" id="PS50240"/>
    </source>
</evidence>
<keyword evidence="2" id="KW-0378">Hydrolase</keyword>
<evidence type="ECO:0000256" key="4">
    <source>
        <dbReference type="ARBA" id="ARBA00023157"/>
    </source>
</evidence>
<keyword evidence="4" id="KW-1015">Disulfide bond</keyword>
<evidence type="ECO:0000256" key="1">
    <source>
        <dbReference type="ARBA" id="ARBA00022670"/>
    </source>
</evidence>
<name>A0A9N9QRS1_9CUCU</name>
<dbReference type="PANTHER" id="PTHR24276:SF98">
    <property type="entry name" value="FI18310P1-RELATED"/>
    <property type="match status" value="1"/>
</dbReference>
<keyword evidence="1" id="KW-0645">Protease</keyword>
<dbReference type="PROSITE" id="PS50240">
    <property type="entry name" value="TRYPSIN_DOM"/>
    <property type="match status" value="1"/>
</dbReference>
<keyword evidence="3" id="KW-0720">Serine protease</keyword>
<sequence length="638" mass="72265">MGWIFEVVCPCEHFREATLLSADFQPDLNEETLLDFYKKLDEYYDTLTWMRVTTWLNVKVSKVTRRTGRWKSVLPYIDSNHWRKNYHDTMNDPSSLRPQMLLPIMTKGLEHLDKRRIIISVDHDQLHQFGFIKDNGTQEAIDSLLTEKKDKEINDGYGRICPSCEVKPTIPTSVGCETNPDSITTEQQLPRKLETRSTQTREWKDGRDYVEKGLSTYDQWSSIKLMEWEEDLFTNTTIKVGNPIQTDAATVKVVMVELNYPKSIQTISYRVSSVSSETSLANTSKPRIEHGYDCAPRQYPFLVKVTLVKDATDYSFFIGSGTLISPKWVLTSAVPACLKEMADEIFGSLGIKIPKSCNIKIHSASEDIDWVSLVSKTYTHPKFSVNKKDLKFENDIALFELMKEVPKTYNLKFIALPESSTFNPDCTEGLIMGWGSNEIELPVDWKGINMGDLKGINMGDILKVVQEFQNIFSQLSSSDKLKCGKVPLISDPTCSKMLTDANADPLNSDQMCSFSKSSEKKPNPGLRDYGGPLICGDVQIGIITVSPKKIKNFFLSSGTDAPRTYTKVSSHLDFIHATMSGSVNLISFSFPSRIRNSKKLMIEVAQDEKDRIEKFQVLDIVKENCLSAFSFIELSNKT</sequence>
<accession>A0A9N9QRS1</accession>
<evidence type="ECO:0000313" key="6">
    <source>
        <dbReference type="EMBL" id="CAG9770902.1"/>
    </source>
</evidence>
<dbReference type="InterPro" id="IPR009003">
    <property type="entry name" value="Peptidase_S1_PA"/>
</dbReference>
<dbReference type="PANTHER" id="PTHR24276">
    <property type="entry name" value="POLYSERASE-RELATED"/>
    <property type="match status" value="1"/>
</dbReference>
<dbReference type="GO" id="GO:0004252">
    <property type="term" value="F:serine-type endopeptidase activity"/>
    <property type="evidence" value="ECO:0007669"/>
    <property type="project" value="InterPro"/>
</dbReference>
<dbReference type="Pfam" id="PF00089">
    <property type="entry name" value="Trypsin"/>
    <property type="match status" value="2"/>
</dbReference>
<gene>
    <name evidence="6" type="ORF">CEUTPL_LOCUS11346</name>
</gene>
<evidence type="ECO:0000256" key="3">
    <source>
        <dbReference type="ARBA" id="ARBA00022825"/>
    </source>
</evidence>
<dbReference type="SMART" id="SM00020">
    <property type="entry name" value="Tryp_SPc"/>
    <property type="match status" value="1"/>
</dbReference>
<proteinExistence type="predicted"/>
<dbReference type="InterPro" id="IPR050430">
    <property type="entry name" value="Peptidase_S1"/>
</dbReference>
<dbReference type="AlphaFoldDB" id="A0A9N9QRS1"/>
<evidence type="ECO:0000256" key="2">
    <source>
        <dbReference type="ARBA" id="ARBA00022801"/>
    </source>
</evidence>
<reference evidence="6" key="1">
    <citation type="submission" date="2022-01" db="EMBL/GenBank/DDBJ databases">
        <authorList>
            <person name="King R."/>
        </authorList>
    </citation>
    <scope>NUCLEOTIDE SEQUENCE</scope>
</reference>
<dbReference type="EMBL" id="OU892282">
    <property type="protein sequence ID" value="CAG9770902.1"/>
    <property type="molecule type" value="Genomic_DNA"/>
</dbReference>
<evidence type="ECO:0000313" key="7">
    <source>
        <dbReference type="Proteomes" id="UP001152799"/>
    </source>
</evidence>
<dbReference type="Gene3D" id="2.40.10.10">
    <property type="entry name" value="Trypsin-like serine proteases"/>
    <property type="match status" value="1"/>
</dbReference>
<dbReference type="OrthoDB" id="411871at2759"/>